<protein>
    <submittedName>
        <fullName evidence="6">Putrescine importer PuuP</fullName>
    </submittedName>
</protein>
<dbReference type="InterPro" id="IPR050367">
    <property type="entry name" value="APC_superfamily"/>
</dbReference>
<sequence length="98" mass="10756">MHQEAARMKRVLTTPALVFFGLAYMVPLGIFTTYGQVTVLSQGHLPVAYIITLAAILFTALSYCRMTSQLPLSGSAYSYVQKTFGGQSWISGWLDSIT</sequence>
<evidence type="ECO:0000256" key="3">
    <source>
        <dbReference type="ARBA" id="ARBA00022989"/>
    </source>
</evidence>
<evidence type="ECO:0000256" key="5">
    <source>
        <dbReference type="SAM" id="Phobius"/>
    </source>
</evidence>
<comment type="subcellular location">
    <subcellularLocation>
        <location evidence="1">Membrane</location>
        <topology evidence="1">Multi-pass membrane protein</topology>
    </subcellularLocation>
</comment>
<keyword evidence="4 5" id="KW-0472">Membrane</keyword>
<accession>A0A484ZPD7</accession>
<feature type="transmembrane region" description="Helical" evidence="5">
    <location>
        <begin position="12"/>
        <end position="34"/>
    </location>
</feature>
<reference evidence="6 7" key="1">
    <citation type="submission" date="2019-03" db="EMBL/GenBank/DDBJ databases">
        <authorList>
            <consortium name="Pathogen Informatics"/>
        </authorList>
    </citation>
    <scope>NUCLEOTIDE SEQUENCE [LARGE SCALE GENOMIC DNA]</scope>
    <source>
        <strain evidence="6 7">NCTC12282</strain>
    </source>
</reference>
<dbReference type="EMBL" id="CAADJA010000002">
    <property type="protein sequence ID" value="VFS49621.1"/>
    <property type="molecule type" value="Genomic_DNA"/>
</dbReference>
<dbReference type="Proteomes" id="UP000373449">
    <property type="component" value="Unassembled WGS sequence"/>
</dbReference>
<dbReference type="PANTHER" id="PTHR42770:SF8">
    <property type="entry name" value="PUTRESCINE IMPORTER PUUP"/>
    <property type="match status" value="1"/>
</dbReference>
<evidence type="ECO:0000313" key="6">
    <source>
        <dbReference type="EMBL" id="VFS49621.1"/>
    </source>
</evidence>
<dbReference type="PANTHER" id="PTHR42770">
    <property type="entry name" value="AMINO ACID TRANSPORTER-RELATED"/>
    <property type="match status" value="1"/>
</dbReference>
<keyword evidence="2 5" id="KW-0812">Transmembrane</keyword>
<name>A0A484ZPD7_9GAMM</name>
<dbReference type="Gene3D" id="1.20.1740.10">
    <property type="entry name" value="Amino acid/polyamine transporter I"/>
    <property type="match status" value="1"/>
</dbReference>
<organism evidence="6 7">
    <name type="scientific">Budvicia aquatica</name>
    <dbReference type="NCBI Taxonomy" id="82979"/>
    <lineage>
        <taxon>Bacteria</taxon>
        <taxon>Pseudomonadati</taxon>
        <taxon>Pseudomonadota</taxon>
        <taxon>Gammaproteobacteria</taxon>
        <taxon>Enterobacterales</taxon>
        <taxon>Budviciaceae</taxon>
        <taxon>Budvicia</taxon>
    </lineage>
</organism>
<evidence type="ECO:0000256" key="4">
    <source>
        <dbReference type="ARBA" id="ARBA00023136"/>
    </source>
</evidence>
<evidence type="ECO:0000256" key="1">
    <source>
        <dbReference type="ARBA" id="ARBA00004141"/>
    </source>
</evidence>
<proteinExistence type="predicted"/>
<evidence type="ECO:0000313" key="7">
    <source>
        <dbReference type="Proteomes" id="UP000373449"/>
    </source>
</evidence>
<feature type="transmembrane region" description="Helical" evidence="5">
    <location>
        <begin position="46"/>
        <end position="64"/>
    </location>
</feature>
<dbReference type="AlphaFoldDB" id="A0A484ZPD7"/>
<evidence type="ECO:0000256" key="2">
    <source>
        <dbReference type="ARBA" id="ARBA00022692"/>
    </source>
</evidence>
<gene>
    <name evidence="6" type="primary">puuP_4</name>
    <name evidence="6" type="ORF">NCTC12282_04054</name>
</gene>
<dbReference type="GO" id="GO:0016020">
    <property type="term" value="C:membrane"/>
    <property type="evidence" value="ECO:0007669"/>
    <property type="project" value="UniProtKB-SubCell"/>
</dbReference>
<keyword evidence="3 5" id="KW-1133">Transmembrane helix</keyword>